<evidence type="ECO:0000256" key="3">
    <source>
        <dbReference type="ARBA" id="ARBA00005201"/>
    </source>
</evidence>
<evidence type="ECO:0000259" key="16">
    <source>
        <dbReference type="SMART" id="SM00904"/>
    </source>
</evidence>
<evidence type="ECO:0000256" key="11">
    <source>
        <dbReference type="ARBA" id="ARBA00022840"/>
    </source>
</evidence>
<dbReference type="EMBL" id="CP043504">
    <property type="protein sequence ID" value="QEO10315.1"/>
    <property type="molecule type" value="Genomic_DNA"/>
</dbReference>
<dbReference type="GO" id="GO:0009398">
    <property type="term" value="P:FMN biosynthetic process"/>
    <property type="evidence" value="ECO:0007669"/>
    <property type="project" value="UniProtKB-UniRule"/>
</dbReference>
<keyword evidence="18" id="KW-1185">Reference proteome</keyword>
<dbReference type="Pfam" id="PF01687">
    <property type="entry name" value="Flavokinase"/>
    <property type="match status" value="1"/>
</dbReference>
<reference evidence="17 18" key="1">
    <citation type="submission" date="2019-09" db="EMBL/GenBank/DDBJ databases">
        <title>Genome sequencing of strain KACC 19322.</title>
        <authorList>
            <person name="Heo J."/>
            <person name="Kim S.-J."/>
            <person name="Kim J.-S."/>
            <person name="Hong S.-B."/>
            <person name="Kwon S.-W."/>
        </authorList>
    </citation>
    <scope>NUCLEOTIDE SEQUENCE [LARGE SCALE GENOMIC DNA]</scope>
    <source>
        <strain evidence="17 18">KACC 19322</strain>
    </source>
</reference>
<dbReference type="InterPro" id="IPR015865">
    <property type="entry name" value="Riboflavin_kinase_bac/euk"/>
</dbReference>
<dbReference type="UniPathway" id="UPA00277">
    <property type="reaction ID" value="UER00407"/>
</dbReference>
<comment type="catalytic activity">
    <reaction evidence="14 15">
        <text>FMN + ATP + H(+) = FAD + diphosphate</text>
        <dbReference type="Rhea" id="RHEA:17237"/>
        <dbReference type="ChEBI" id="CHEBI:15378"/>
        <dbReference type="ChEBI" id="CHEBI:30616"/>
        <dbReference type="ChEBI" id="CHEBI:33019"/>
        <dbReference type="ChEBI" id="CHEBI:57692"/>
        <dbReference type="ChEBI" id="CHEBI:58210"/>
        <dbReference type="EC" id="2.7.7.2"/>
    </reaction>
</comment>
<dbReference type="AlphaFoldDB" id="A0A5C1YAR1"/>
<name>A0A5C1YAR1_9MICO</name>
<dbReference type="Pfam" id="PF06574">
    <property type="entry name" value="FAD_syn"/>
    <property type="match status" value="1"/>
</dbReference>
<keyword evidence="12" id="KW-0511">Multifunctional enzyme</keyword>
<proteinExistence type="inferred from homology"/>
<comment type="pathway">
    <text evidence="3 15">Cofactor biosynthesis; FMN biosynthesis; FMN from riboflavin (ATP route): step 1/1.</text>
</comment>
<evidence type="ECO:0000256" key="10">
    <source>
        <dbReference type="ARBA" id="ARBA00022827"/>
    </source>
</evidence>
<dbReference type="EC" id="2.7.7.2" evidence="15"/>
<evidence type="ECO:0000256" key="9">
    <source>
        <dbReference type="ARBA" id="ARBA00022777"/>
    </source>
</evidence>
<dbReference type="InterPro" id="IPR015864">
    <property type="entry name" value="FAD_synthase"/>
</dbReference>
<dbReference type="EC" id="2.7.1.26" evidence="15"/>
<dbReference type="SMART" id="SM00904">
    <property type="entry name" value="Flavokinase"/>
    <property type="match status" value="1"/>
</dbReference>
<gene>
    <name evidence="17" type="ORF">FLP23_10030</name>
</gene>
<dbReference type="GO" id="GO:0006747">
    <property type="term" value="P:FAD biosynthetic process"/>
    <property type="evidence" value="ECO:0007669"/>
    <property type="project" value="UniProtKB-UniRule"/>
</dbReference>
<dbReference type="InterPro" id="IPR002606">
    <property type="entry name" value="Riboflavin_kinase_bac"/>
</dbReference>
<protein>
    <recommendedName>
        <fullName evidence="15">Riboflavin biosynthesis protein</fullName>
    </recommendedName>
    <domain>
        <recommendedName>
            <fullName evidence="15">Riboflavin kinase</fullName>
            <ecNumber evidence="15">2.7.1.26</ecNumber>
        </recommendedName>
        <alternativeName>
            <fullName evidence="15">Flavokinase</fullName>
        </alternativeName>
    </domain>
    <domain>
        <recommendedName>
            <fullName evidence="15">FMN adenylyltransferase</fullName>
            <ecNumber evidence="15">2.7.7.2</ecNumber>
        </recommendedName>
        <alternativeName>
            <fullName evidence="15">FAD pyrophosphorylase</fullName>
        </alternativeName>
        <alternativeName>
            <fullName evidence="15">FAD synthase</fullName>
        </alternativeName>
    </domain>
</protein>
<dbReference type="SUPFAM" id="SSF82114">
    <property type="entry name" value="Riboflavin kinase-like"/>
    <property type="match status" value="1"/>
</dbReference>
<dbReference type="Gene3D" id="2.40.30.30">
    <property type="entry name" value="Riboflavin kinase-like"/>
    <property type="match status" value="1"/>
</dbReference>
<keyword evidence="6 15" id="KW-0808">Transferase</keyword>
<feature type="domain" description="Riboflavin kinase" evidence="16">
    <location>
        <begin position="191"/>
        <end position="317"/>
    </location>
</feature>
<evidence type="ECO:0000256" key="4">
    <source>
        <dbReference type="ARBA" id="ARBA00022630"/>
    </source>
</evidence>
<keyword evidence="4 15" id="KW-0285">Flavoprotein</keyword>
<evidence type="ECO:0000256" key="14">
    <source>
        <dbReference type="ARBA" id="ARBA00049494"/>
    </source>
</evidence>
<evidence type="ECO:0000313" key="17">
    <source>
        <dbReference type="EMBL" id="QEO10315.1"/>
    </source>
</evidence>
<dbReference type="InterPro" id="IPR023465">
    <property type="entry name" value="Riboflavin_kinase_dom_sf"/>
</dbReference>
<organism evidence="17 18">
    <name type="scientific">Protaetiibacter larvae</name>
    <dbReference type="NCBI Taxonomy" id="2592654"/>
    <lineage>
        <taxon>Bacteria</taxon>
        <taxon>Bacillati</taxon>
        <taxon>Actinomycetota</taxon>
        <taxon>Actinomycetes</taxon>
        <taxon>Micrococcales</taxon>
        <taxon>Microbacteriaceae</taxon>
        <taxon>Protaetiibacter</taxon>
    </lineage>
</organism>
<evidence type="ECO:0000313" key="18">
    <source>
        <dbReference type="Proteomes" id="UP000322159"/>
    </source>
</evidence>
<dbReference type="OrthoDB" id="9803667at2"/>
<keyword evidence="9 15" id="KW-0418">Kinase</keyword>
<dbReference type="Gene3D" id="3.40.50.620">
    <property type="entry name" value="HUPs"/>
    <property type="match status" value="1"/>
</dbReference>
<dbReference type="RefSeq" id="WP_149325732.1">
    <property type="nucleotide sequence ID" value="NZ_CP043504.1"/>
</dbReference>
<comment type="catalytic activity">
    <reaction evidence="13 15">
        <text>riboflavin + ATP = FMN + ADP + H(+)</text>
        <dbReference type="Rhea" id="RHEA:14357"/>
        <dbReference type="ChEBI" id="CHEBI:15378"/>
        <dbReference type="ChEBI" id="CHEBI:30616"/>
        <dbReference type="ChEBI" id="CHEBI:57986"/>
        <dbReference type="ChEBI" id="CHEBI:58210"/>
        <dbReference type="ChEBI" id="CHEBI:456216"/>
        <dbReference type="EC" id="2.7.1.26"/>
    </reaction>
</comment>
<dbReference type="GO" id="GO:0005524">
    <property type="term" value="F:ATP binding"/>
    <property type="evidence" value="ECO:0007669"/>
    <property type="project" value="UniProtKB-UniRule"/>
</dbReference>
<dbReference type="GO" id="GO:0009231">
    <property type="term" value="P:riboflavin biosynthetic process"/>
    <property type="evidence" value="ECO:0007669"/>
    <property type="project" value="InterPro"/>
</dbReference>
<evidence type="ECO:0000256" key="2">
    <source>
        <dbReference type="ARBA" id="ARBA00004726"/>
    </source>
</evidence>
<dbReference type="NCBIfam" id="TIGR00083">
    <property type="entry name" value="ribF"/>
    <property type="match status" value="1"/>
</dbReference>
<dbReference type="PANTHER" id="PTHR22749">
    <property type="entry name" value="RIBOFLAVIN KINASE/FMN ADENYLYLTRANSFERASE"/>
    <property type="match status" value="1"/>
</dbReference>
<comment type="pathway">
    <text evidence="2 15">Cofactor biosynthesis; FAD biosynthesis; FAD from FMN: step 1/1.</text>
</comment>
<keyword evidence="5 15" id="KW-0288">FMN</keyword>
<dbReference type="UniPathway" id="UPA00276">
    <property type="reaction ID" value="UER00406"/>
</dbReference>
<dbReference type="Proteomes" id="UP000322159">
    <property type="component" value="Chromosome"/>
</dbReference>
<keyword evidence="11 15" id="KW-0067">ATP-binding</keyword>
<evidence type="ECO:0000256" key="13">
    <source>
        <dbReference type="ARBA" id="ARBA00047880"/>
    </source>
</evidence>
<dbReference type="KEGG" id="lyk:FLP23_10030"/>
<dbReference type="CDD" id="cd02064">
    <property type="entry name" value="FAD_synthetase_N"/>
    <property type="match status" value="1"/>
</dbReference>
<dbReference type="InterPro" id="IPR014729">
    <property type="entry name" value="Rossmann-like_a/b/a_fold"/>
</dbReference>
<keyword evidence="8 15" id="KW-0547">Nucleotide-binding</keyword>
<evidence type="ECO:0000256" key="8">
    <source>
        <dbReference type="ARBA" id="ARBA00022741"/>
    </source>
</evidence>
<evidence type="ECO:0000256" key="7">
    <source>
        <dbReference type="ARBA" id="ARBA00022695"/>
    </source>
</evidence>
<dbReference type="PIRSF" id="PIRSF004491">
    <property type="entry name" value="FAD_Synth"/>
    <property type="match status" value="1"/>
</dbReference>
<accession>A0A5C1YAR1</accession>
<comment type="function">
    <text evidence="1">Catalyzes the phosphorylation of riboflavin to FMN followed by the adenylation of FMN to FAD.</text>
</comment>
<evidence type="ECO:0000256" key="6">
    <source>
        <dbReference type="ARBA" id="ARBA00022679"/>
    </source>
</evidence>
<evidence type="ECO:0000256" key="15">
    <source>
        <dbReference type="PIRNR" id="PIRNR004491"/>
    </source>
</evidence>
<dbReference type="FunFam" id="3.40.50.620:FF:000021">
    <property type="entry name" value="Riboflavin biosynthesis protein"/>
    <property type="match status" value="1"/>
</dbReference>
<dbReference type="GO" id="GO:0008531">
    <property type="term" value="F:riboflavin kinase activity"/>
    <property type="evidence" value="ECO:0007669"/>
    <property type="project" value="UniProtKB-UniRule"/>
</dbReference>
<sequence length="320" mass="34609">MEFFDSLEAVPGGFGPSAVTIGKFDGVHTGHRMVLARLAAVAAERGLVTAVVTFDRHPLSLLAPAFCPSPLVSNAQKRELLEDAGVDATLMLAFDQQLADLEPEEFVRRVIVDALRARVVLAGSDFRFGRKGAGDVALLRLLGEASGFDVVLIDDVRAGEERPGEPTERRASSTWVREALEAGRVAEGARVLGRLPSVRSVVVAGERRGRELGYPTANLDPVRLEGFLPADGVYAAWATVDGVRYPAAVSIGNNPTFDGVPQHQAEAHLLDVELDLYGRTIELAFVDFVRGMEKFDSLDELIAAIRRDADEARRILAERG</sequence>
<keyword evidence="10 15" id="KW-0274">FAD</keyword>
<dbReference type="PANTHER" id="PTHR22749:SF6">
    <property type="entry name" value="RIBOFLAVIN KINASE"/>
    <property type="match status" value="1"/>
</dbReference>
<evidence type="ECO:0000256" key="1">
    <source>
        <dbReference type="ARBA" id="ARBA00002121"/>
    </source>
</evidence>
<evidence type="ECO:0000256" key="12">
    <source>
        <dbReference type="ARBA" id="ARBA00023268"/>
    </source>
</evidence>
<dbReference type="GO" id="GO:0003919">
    <property type="term" value="F:FMN adenylyltransferase activity"/>
    <property type="evidence" value="ECO:0007669"/>
    <property type="project" value="UniProtKB-UniRule"/>
</dbReference>
<dbReference type="InterPro" id="IPR023468">
    <property type="entry name" value="Riboflavin_kinase"/>
</dbReference>
<evidence type="ECO:0000256" key="5">
    <source>
        <dbReference type="ARBA" id="ARBA00022643"/>
    </source>
</evidence>
<comment type="similarity">
    <text evidence="15">Belongs to the ribF family.</text>
</comment>
<keyword evidence="7 15" id="KW-0548">Nucleotidyltransferase</keyword>
<dbReference type="SUPFAM" id="SSF52374">
    <property type="entry name" value="Nucleotidylyl transferase"/>
    <property type="match status" value="1"/>
</dbReference>
<dbReference type="FunFam" id="2.40.30.30:FF:000003">
    <property type="entry name" value="Riboflavin biosynthesis protein"/>
    <property type="match status" value="1"/>
</dbReference>
<dbReference type="NCBIfam" id="NF004160">
    <property type="entry name" value="PRK05627.1-3"/>
    <property type="match status" value="1"/>
</dbReference>